<dbReference type="SUPFAM" id="SSF52047">
    <property type="entry name" value="RNI-like"/>
    <property type="match status" value="1"/>
</dbReference>
<organism evidence="3">
    <name type="scientific">Amphimedon queenslandica</name>
    <name type="common">Sponge</name>
    <dbReference type="NCBI Taxonomy" id="400682"/>
    <lineage>
        <taxon>Eukaryota</taxon>
        <taxon>Metazoa</taxon>
        <taxon>Porifera</taxon>
        <taxon>Demospongiae</taxon>
        <taxon>Heteroscleromorpha</taxon>
        <taxon>Haplosclerida</taxon>
        <taxon>Niphatidae</taxon>
        <taxon>Amphimedon</taxon>
    </lineage>
</organism>
<keyword evidence="1" id="KW-0175">Coiled coil</keyword>
<evidence type="ECO:0000256" key="1">
    <source>
        <dbReference type="SAM" id="Coils"/>
    </source>
</evidence>
<dbReference type="InParanoid" id="A0A1X7TXC9"/>
<dbReference type="EnsemblMetazoa" id="Aqu2.1.19956_001">
    <property type="protein sequence ID" value="Aqu2.1.19956_001"/>
    <property type="gene ID" value="Aqu2.1.19956"/>
</dbReference>
<feature type="compositionally biased region" description="Basic and acidic residues" evidence="2">
    <location>
        <begin position="331"/>
        <end position="341"/>
    </location>
</feature>
<dbReference type="InterPro" id="IPR011029">
    <property type="entry name" value="DEATH-like_dom_sf"/>
</dbReference>
<dbReference type="AlphaFoldDB" id="A0A1X7TXC9"/>
<evidence type="ECO:0008006" key="4">
    <source>
        <dbReference type="Google" id="ProtNLM"/>
    </source>
</evidence>
<accession>A0A1X7TXC9</accession>
<proteinExistence type="predicted"/>
<feature type="coiled-coil region" evidence="1">
    <location>
        <begin position="255"/>
        <end position="307"/>
    </location>
</feature>
<sequence length="531" mass="59687">MDNRDLCGRNLNIEDLEPLIELLKRHHYSKASYHELGLRLKLSQNTLEKIKKDYGEVDACFRECLVCWLRKADGVEYPTIDTLIAALRGIDNAAADGIDEERRTYSSESSSDAGRPLTTPPKLHIIGNSIEEIGKKVKESTAFLTKLMSALRKRYCIMFSSVDDSMEVLKRDTTPFDTTPFEEIANEVDCSTAELVEFSDSMKSKRVCNIPSRKLPCCATVETLSIAMTCDSKTCADTDVIISTIFGDLLKKVAYEKLIRRIDILEERNLELEKSKQTLLDKIKELEEKIEELSDSALQQLADAKAEVGILQEMLSVEKRRNIRIDTNSPVHKETSIKKETANQPTPVPQQQEFDPHTAVLSLNDAFVDSASAILLRLPESITCLHINRTPLSYDSVQSIIKLLERLKALRLTNVSLPSTGLSYIFNVLLTNDSLKEFTIQFSSQMILPLSSTSAASYAQAISDVVWRNSTLQYFSALGLRFNEAGVVKILLALARKNNTLQMLTLDQSHQETAYEFSKTNGPIKDRLSFL</sequence>
<feature type="region of interest" description="Disordered" evidence="2">
    <location>
        <begin position="99"/>
        <end position="118"/>
    </location>
</feature>
<feature type="compositionally biased region" description="Polar residues" evidence="2">
    <location>
        <begin position="342"/>
        <end position="351"/>
    </location>
</feature>
<dbReference type="CDD" id="cd01670">
    <property type="entry name" value="Death"/>
    <property type="match status" value="1"/>
</dbReference>
<dbReference type="Gene3D" id="3.80.10.10">
    <property type="entry name" value="Ribonuclease Inhibitor"/>
    <property type="match status" value="1"/>
</dbReference>
<protein>
    <recommendedName>
        <fullName evidence="4">Death domain-containing protein</fullName>
    </recommendedName>
</protein>
<feature type="region of interest" description="Disordered" evidence="2">
    <location>
        <begin position="331"/>
        <end position="351"/>
    </location>
</feature>
<name>A0A1X7TXC9_AMPQE</name>
<evidence type="ECO:0000313" key="3">
    <source>
        <dbReference type="EnsemblMetazoa" id="Aqu2.1.19956_001"/>
    </source>
</evidence>
<evidence type="ECO:0000256" key="2">
    <source>
        <dbReference type="SAM" id="MobiDB-lite"/>
    </source>
</evidence>
<dbReference type="Gene3D" id="1.10.533.10">
    <property type="entry name" value="Death Domain, Fas"/>
    <property type="match status" value="1"/>
</dbReference>
<reference evidence="3" key="1">
    <citation type="submission" date="2017-05" db="UniProtKB">
        <authorList>
            <consortium name="EnsemblMetazoa"/>
        </authorList>
    </citation>
    <scope>IDENTIFICATION</scope>
</reference>
<dbReference type="InterPro" id="IPR032675">
    <property type="entry name" value="LRR_dom_sf"/>
</dbReference>